<dbReference type="EMBL" id="BROD01000001">
    <property type="protein sequence ID" value="GKX68139.1"/>
    <property type="molecule type" value="Genomic_DNA"/>
</dbReference>
<proteinExistence type="predicted"/>
<sequence>MFGFGKKKKEEVKVEEQEEEVIKDGFMPVYNVKLLYTEEPKLNLENILARLKKSCGEIDVITADNNGDMMAVAFREHVVTYKDDKKVPSQGVILKAKFEYDVDKLQGALQQSWMFRDVEETVIKARHQLVITDMMAAGLEYKERLSLFQNLVIAVLEETDCIAVNWDPSEQFVHKEDYLKNVAEDCLYAAVNVRFYNVSDGDEGDMLMDTLGLSALGIPDLQCHFRNLDPNAVSNMLYNTAHYLYEKGDIIEDGHTVQGLKPEDKWLCQHEVALAGPERIVIDINPGKGFASGNRN</sequence>
<dbReference type="Proteomes" id="UP001058074">
    <property type="component" value="Unassembled WGS sequence"/>
</dbReference>
<protein>
    <submittedName>
        <fullName evidence="1">Uncharacterized protein</fullName>
    </submittedName>
</protein>
<keyword evidence="2" id="KW-1185">Reference proteome</keyword>
<reference evidence="1" key="1">
    <citation type="journal article" date="2025" name="Int. J. Syst. Evol. Microbiol.">
        <title>Inconstantimicrobium mannanitabidum sp. nov., a novel member of the family Clostridiaceae isolated from anoxic soil under the treatment of reductive soil disinfestation.</title>
        <authorList>
            <person name="Ueki A."/>
            <person name="Tonouchi A."/>
            <person name="Honma S."/>
            <person name="Kaku N."/>
            <person name="Ueki K."/>
        </authorList>
    </citation>
    <scope>NUCLEOTIDE SEQUENCE</scope>
    <source>
        <strain evidence="1">TW13</strain>
    </source>
</reference>
<evidence type="ECO:0000313" key="1">
    <source>
        <dbReference type="EMBL" id="GKX68139.1"/>
    </source>
</evidence>
<organism evidence="1 2">
    <name type="scientific">Inconstantimicrobium mannanitabidum</name>
    <dbReference type="NCBI Taxonomy" id="1604901"/>
    <lineage>
        <taxon>Bacteria</taxon>
        <taxon>Bacillati</taxon>
        <taxon>Bacillota</taxon>
        <taxon>Clostridia</taxon>
        <taxon>Eubacteriales</taxon>
        <taxon>Clostridiaceae</taxon>
        <taxon>Inconstantimicrobium</taxon>
    </lineage>
</organism>
<name>A0ACB5RGG3_9CLOT</name>
<accession>A0ACB5RGG3</accession>
<evidence type="ECO:0000313" key="2">
    <source>
        <dbReference type="Proteomes" id="UP001058074"/>
    </source>
</evidence>
<gene>
    <name evidence="1" type="ORF">rsdtw13_33970</name>
</gene>
<comment type="caution">
    <text evidence="1">The sequence shown here is derived from an EMBL/GenBank/DDBJ whole genome shotgun (WGS) entry which is preliminary data.</text>
</comment>